<evidence type="ECO:0000313" key="5">
    <source>
        <dbReference type="EMBL" id="KIY60887.1"/>
    </source>
</evidence>
<keyword evidence="2" id="KW-0479">Metal-binding</keyword>
<evidence type="ECO:0000256" key="2">
    <source>
        <dbReference type="PROSITE-ProRule" id="PRU00047"/>
    </source>
</evidence>
<feature type="domain" description="CCHC-type" evidence="4">
    <location>
        <begin position="228"/>
        <end position="243"/>
    </location>
</feature>
<gene>
    <name evidence="5" type="ORF">CYLTODRAFT_415832</name>
</gene>
<feature type="region of interest" description="Disordered" evidence="3">
    <location>
        <begin position="124"/>
        <end position="156"/>
    </location>
</feature>
<dbReference type="InterPro" id="IPR036875">
    <property type="entry name" value="Znf_CCHC_sf"/>
</dbReference>
<organism evidence="5 6">
    <name type="scientific">Cylindrobasidium torrendii FP15055 ss-10</name>
    <dbReference type="NCBI Taxonomy" id="1314674"/>
    <lineage>
        <taxon>Eukaryota</taxon>
        <taxon>Fungi</taxon>
        <taxon>Dikarya</taxon>
        <taxon>Basidiomycota</taxon>
        <taxon>Agaricomycotina</taxon>
        <taxon>Agaricomycetes</taxon>
        <taxon>Agaricomycetidae</taxon>
        <taxon>Agaricales</taxon>
        <taxon>Marasmiineae</taxon>
        <taxon>Physalacriaceae</taxon>
        <taxon>Cylindrobasidium</taxon>
    </lineage>
</organism>
<dbReference type="AlphaFoldDB" id="A0A0D7ARP4"/>
<dbReference type="GO" id="GO:0008270">
    <property type="term" value="F:zinc ion binding"/>
    <property type="evidence" value="ECO:0007669"/>
    <property type="project" value="UniProtKB-KW"/>
</dbReference>
<feature type="non-terminal residue" evidence="5">
    <location>
        <position position="260"/>
    </location>
</feature>
<keyword evidence="2" id="KW-0863">Zinc-finger</keyword>
<keyword evidence="1" id="KW-0507">mRNA processing</keyword>
<dbReference type="EMBL" id="KN881180">
    <property type="protein sequence ID" value="KIY60887.1"/>
    <property type="molecule type" value="Genomic_DNA"/>
</dbReference>
<feature type="compositionally biased region" description="Basic and acidic residues" evidence="3">
    <location>
        <begin position="130"/>
        <end position="141"/>
    </location>
</feature>
<dbReference type="GO" id="GO:0006397">
    <property type="term" value="P:mRNA processing"/>
    <property type="evidence" value="ECO:0007669"/>
    <property type="project" value="UniProtKB-KW"/>
</dbReference>
<keyword evidence="2" id="KW-0862">Zinc</keyword>
<evidence type="ECO:0000256" key="1">
    <source>
        <dbReference type="ARBA" id="ARBA00022664"/>
    </source>
</evidence>
<evidence type="ECO:0000313" key="6">
    <source>
        <dbReference type="Proteomes" id="UP000054007"/>
    </source>
</evidence>
<proteinExistence type="predicted"/>
<feature type="compositionally biased region" description="Basic and acidic residues" evidence="3">
    <location>
        <begin position="66"/>
        <end position="79"/>
    </location>
</feature>
<dbReference type="SUPFAM" id="SSF57756">
    <property type="entry name" value="Retrovirus zinc finger-like domains"/>
    <property type="match status" value="1"/>
</dbReference>
<dbReference type="Proteomes" id="UP000054007">
    <property type="component" value="Unassembled WGS sequence"/>
</dbReference>
<dbReference type="InterPro" id="IPR001878">
    <property type="entry name" value="Znf_CCHC"/>
</dbReference>
<sequence length="260" mass="28233">MSLDATDAAFIRRIEKRRLDLSAASLVSPSNSKPLEEKTRHHADDMSGNGVGATEGPDAAGRLKRKLSDQTETRDHNRELIGTSHGALEPAKAEPHASSKTDNAAFIRRIEKRRLDLSAASLVSPANSKPLEEKTRHHADDMSGNGVGATEGPDTAGRLERKISDQTETCDHNRDLISAPASEPASEAEALSKPTTARIPISATSKTKPGPKLTRRKLGAGAKTQRSCGNCGIQGHFATSCPDLTEDKREWHRERNKRRR</sequence>
<evidence type="ECO:0000256" key="3">
    <source>
        <dbReference type="SAM" id="MobiDB-lite"/>
    </source>
</evidence>
<dbReference type="PROSITE" id="PS50158">
    <property type="entry name" value="ZF_CCHC"/>
    <property type="match status" value="1"/>
</dbReference>
<feature type="compositionally biased region" description="Basic and acidic residues" evidence="3">
    <location>
        <begin position="34"/>
        <end position="45"/>
    </location>
</feature>
<accession>A0A0D7ARP4</accession>
<keyword evidence="6" id="KW-1185">Reference proteome</keyword>
<dbReference type="GO" id="GO:0003676">
    <property type="term" value="F:nucleic acid binding"/>
    <property type="evidence" value="ECO:0007669"/>
    <property type="project" value="InterPro"/>
</dbReference>
<protein>
    <recommendedName>
        <fullName evidence="4">CCHC-type domain-containing protein</fullName>
    </recommendedName>
</protein>
<reference evidence="5 6" key="1">
    <citation type="journal article" date="2015" name="Fungal Genet. Biol.">
        <title>Evolution of novel wood decay mechanisms in Agaricales revealed by the genome sequences of Fistulina hepatica and Cylindrobasidium torrendii.</title>
        <authorList>
            <person name="Floudas D."/>
            <person name="Held B.W."/>
            <person name="Riley R."/>
            <person name="Nagy L.G."/>
            <person name="Koehler G."/>
            <person name="Ransdell A.S."/>
            <person name="Younus H."/>
            <person name="Chow J."/>
            <person name="Chiniquy J."/>
            <person name="Lipzen A."/>
            <person name="Tritt A."/>
            <person name="Sun H."/>
            <person name="Haridas S."/>
            <person name="LaButti K."/>
            <person name="Ohm R.A."/>
            <person name="Kues U."/>
            <person name="Blanchette R.A."/>
            <person name="Grigoriev I.V."/>
            <person name="Minto R.E."/>
            <person name="Hibbett D.S."/>
        </authorList>
    </citation>
    <scope>NUCLEOTIDE SEQUENCE [LARGE SCALE GENOMIC DNA]</scope>
    <source>
        <strain evidence="5 6">FP15055 ss-10</strain>
    </source>
</reference>
<evidence type="ECO:0000259" key="4">
    <source>
        <dbReference type="PROSITE" id="PS50158"/>
    </source>
</evidence>
<feature type="region of interest" description="Disordered" evidence="3">
    <location>
        <begin position="201"/>
        <end position="260"/>
    </location>
</feature>
<name>A0A0D7ARP4_9AGAR</name>
<feature type="region of interest" description="Disordered" evidence="3">
    <location>
        <begin position="21"/>
        <end position="104"/>
    </location>
</feature>